<evidence type="ECO:0008006" key="2">
    <source>
        <dbReference type="Google" id="ProtNLM"/>
    </source>
</evidence>
<sequence>FNAFCAAHLGLWAGNVASVIGESVVGEKGDSERYYWESQLANDGKLLTHKSTGPRGSSTLMTYYDIASKKICTTGVSSSGLVNQHKIHREGDKWIRLTHQTAPDGTIREFMSTITWSGNTITVVINRMKAESIVSTQTNVWHRVE</sequence>
<feature type="non-terminal residue" evidence="1">
    <location>
        <position position="1"/>
    </location>
</feature>
<name>A0A382V0L3_9ZZZZ</name>
<protein>
    <recommendedName>
        <fullName evidence="2">Lipocalin-like domain-containing protein</fullName>
    </recommendedName>
</protein>
<accession>A0A382V0L3</accession>
<dbReference type="EMBL" id="UINC01148251">
    <property type="protein sequence ID" value="SVD40034.1"/>
    <property type="molecule type" value="Genomic_DNA"/>
</dbReference>
<reference evidence="1" key="1">
    <citation type="submission" date="2018-05" db="EMBL/GenBank/DDBJ databases">
        <authorList>
            <person name="Lanie J.A."/>
            <person name="Ng W.-L."/>
            <person name="Kazmierczak K.M."/>
            <person name="Andrzejewski T.M."/>
            <person name="Davidsen T.M."/>
            <person name="Wayne K.J."/>
            <person name="Tettelin H."/>
            <person name="Glass J.I."/>
            <person name="Rusch D."/>
            <person name="Podicherti R."/>
            <person name="Tsui H.-C.T."/>
            <person name="Winkler M.E."/>
        </authorList>
    </citation>
    <scope>NUCLEOTIDE SEQUENCE</scope>
</reference>
<gene>
    <name evidence="1" type="ORF">METZ01_LOCUS392888</name>
</gene>
<organism evidence="1">
    <name type="scientific">marine metagenome</name>
    <dbReference type="NCBI Taxonomy" id="408172"/>
    <lineage>
        <taxon>unclassified sequences</taxon>
        <taxon>metagenomes</taxon>
        <taxon>ecological metagenomes</taxon>
    </lineage>
</organism>
<proteinExistence type="predicted"/>
<dbReference type="AlphaFoldDB" id="A0A382V0L3"/>
<evidence type="ECO:0000313" key="1">
    <source>
        <dbReference type="EMBL" id="SVD40034.1"/>
    </source>
</evidence>